<comment type="caution">
    <text evidence="2">The sequence shown here is derived from an EMBL/GenBank/DDBJ whole genome shotgun (WGS) entry which is preliminary data.</text>
</comment>
<dbReference type="GO" id="GO:0005975">
    <property type="term" value="P:carbohydrate metabolic process"/>
    <property type="evidence" value="ECO:0007669"/>
    <property type="project" value="InterPro"/>
</dbReference>
<evidence type="ECO:0000259" key="1">
    <source>
        <dbReference type="Pfam" id="PF00723"/>
    </source>
</evidence>
<dbReference type="InterPro" id="IPR011613">
    <property type="entry name" value="GH15-like"/>
</dbReference>
<sequence length="641" mass="72273">MRWLSLGNGELEVNLDSHGQIVCFYYPYVGQENQTSGNTNRIGFCHAGRFTWVDSCECDMGYLDDLMIGQTRLVLEPFEITFTDFVDDHEPLITRIISLKNYSNVKQDIRVFMHHNFSLFDNDVGDTGVFDPEHHAIVHYKGLRCVLAKLVDESGRGFDQYAVGKKTADVEGNIVQGTYLDAEDCSLSGNPIEQGFVDSVISIGLDVEPNSTAKLYYWLLAGKSVERVTSKARELVPSKAESDFSFIRSYWSKWLSRVGSPNLPPSVLRLYRRSLTVISSQCGRNGSIVASTDYSIERVSHDTYNYVWPRDAAYIANAMDMAGYPEYSLRLFEFASKVMERDGYFLQKYNSNGTLASSWHPWVSKYEGYLPIQEDETALMVWCLCEHYFTYGDIEKIARHYHHMVKPASSFLMHFMDKGLPRPSYDLWEERFGVHIHTVAAVHAALKLTSRLAQEVGDTGYANECSDAADALYKATLEKMVYDGRFVRRLYLDDGQLKPDLTVDSAMLAPMLLGMVDVYSPVAKKSAEAVTSKLATGMGGFARYEDDWYMRTTKSGPGNPWVITTLWVAQYKILCGSAQDKLEAMRLIGWCSEHALSTGVLPEQFDLASGKPTSVAPLTWSHAELVRTVQLYLGNRPACVR</sequence>
<dbReference type="EMBL" id="NEXJ01000017">
    <property type="protein sequence ID" value="PSN92738.1"/>
    <property type="molecule type" value="Genomic_DNA"/>
</dbReference>
<dbReference type="PANTHER" id="PTHR31616:SF13">
    <property type="entry name" value="GLUCAN 1,4-ALPHA-GLUCOSIDASE"/>
    <property type="match status" value="1"/>
</dbReference>
<feature type="domain" description="GH15-like" evidence="1">
    <location>
        <begin position="283"/>
        <end position="570"/>
    </location>
</feature>
<evidence type="ECO:0000313" key="2">
    <source>
        <dbReference type="EMBL" id="PSN92738.1"/>
    </source>
</evidence>
<dbReference type="AlphaFoldDB" id="A0A2R6B2K1"/>
<feature type="domain" description="GH15-like" evidence="1">
    <location>
        <begin position="590"/>
        <end position="629"/>
    </location>
</feature>
<dbReference type="Gene3D" id="1.50.10.10">
    <property type="match status" value="1"/>
</dbReference>
<organism evidence="2 3">
    <name type="scientific">Candidatus Marsarchaeota G2 archaeon ECH_B_SAG-M15</name>
    <dbReference type="NCBI Taxonomy" id="1978162"/>
    <lineage>
        <taxon>Archaea</taxon>
        <taxon>Candidatus Marsarchaeota</taxon>
        <taxon>Candidatus Marsarchaeota group 2</taxon>
    </lineage>
</organism>
<dbReference type="InterPro" id="IPR008928">
    <property type="entry name" value="6-hairpin_glycosidase_sf"/>
</dbReference>
<name>A0A2R6B2K1_9ARCH</name>
<evidence type="ECO:0000313" key="3">
    <source>
        <dbReference type="Proteomes" id="UP000240490"/>
    </source>
</evidence>
<dbReference type="InterPro" id="IPR012341">
    <property type="entry name" value="6hp_glycosidase-like_sf"/>
</dbReference>
<dbReference type="Pfam" id="PF00723">
    <property type="entry name" value="Glyco_hydro_15"/>
    <property type="match status" value="2"/>
</dbReference>
<reference evidence="2 3" key="1">
    <citation type="submission" date="2017-04" db="EMBL/GenBank/DDBJ databases">
        <title>Novel microbial lineages endemic to geothermal iron-oxide mats fill important gaps in the evolutionary history of Archaea.</title>
        <authorList>
            <person name="Jay Z.J."/>
            <person name="Beam J.P."/>
            <person name="Dlakic M."/>
            <person name="Rusch D.B."/>
            <person name="Kozubal M.A."/>
            <person name="Inskeep W.P."/>
        </authorList>
    </citation>
    <scope>NUCLEOTIDE SEQUENCE [LARGE SCALE GENOMIC DNA]</scope>
    <source>
        <strain evidence="2">ECH_B_SAG-M15</strain>
    </source>
</reference>
<protein>
    <recommendedName>
        <fullName evidence="1">GH15-like domain-containing protein</fullName>
    </recommendedName>
</protein>
<dbReference type="PANTHER" id="PTHR31616">
    <property type="entry name" value="TREHALASE"/>
    <property type="match status" value="1"/>
</dbReference>
<dbReference type="SUPFAM" id="SSF48208">
    <property type="entry name" value="Six-hairpin glycosidases"/>
    <property type="match status" value="1"/>
</dbReference>
<accession>A0A2R6B2K1</accession>
<dbReference type="Proteomes" id="UP000240490">
    <property type="component" value="Unassembled WGS sequence"/>
</dbReference>
<dbReference type="GO" id="GO:0004553">
    <property type="term" value="F:hydrolase activity, hydrolyzing O-glycosyl compounds"/>
    <property type="evidence" value="ECO:0007669"/>
    <property type="project" value="TreeGrafter"/>
</dbReference>
<gene>
    <name evidence="2" type="ORF">B9Q08_00920</name>
</gene>
<proteinExistence type="predicted"/>